<dbReference type="InterPro" id="IPR027278">
    <property type="entry name" value="ACCD_DCysDesulf"/>
</dbReference>
<gene>
    <name evidence="10" type="ORF">RU08_14860</name>
</gene>
<dbReference type="AlphaFoldDB" id="A0A0D0IZU9"/>
<evidence type="ECO:0000313" key="10">
    <source>
        <dbReference type="EMBL" id="KIP98750.1"/>
    </source>
</evidence>
<feature type="domain" description="Tryptophan synthase beta chain-like PALP" evidence="9">
    <location>
        <begin position="17"/>
        <end position="319"/>
    </location>
</feature>
<evidence type="ECO:0000256" key="2">
    <source>
        <dbReference type="ARBA" id="ARBA00008639"/>
    </source>
</evidence>
<dbReference type="InterPro" id="IPR005966">
    <property type="entry name" value="D-Cys_desShydrase"/>
</dbReference>
<evidence type="ECO:0000256" key="5">
    <source>
        <dbReference type="ARBA" id="ARBA00066825"/>
    </source>
</evidence>
<feature type="active site" description="Nucleophile" evidence="7">
    <location>
        <position position="78"/>
    </location>
</feature>
<dbReference type="FunFam" id="3.40.50.1100:FF:000017">
    <property type="entry name" value="D-cysteine desulfhydrase"/>
    <property type="match status" value="1"/>
</dbReference>
<dbReference type="Pfam" id="PF00291">
    <property type="entry name" value="PALP"/>
    <property type="match status" value="1"/>
</dbReference>
<evidence type="ECO:0000256" key="7">
    <source>
        <dbReference type="PIRSR" id="PIRSR006278-1"/>
    </source>
</evidence>
<proteinExistence type="inferred from homology"/>
<protein>
    <recommendedName>
        <fullName evidence="6">L-cysteate sulfo-lyase</fullName>
        <ecNumber evidence="5">4.4.1.25</ecNumber>
    </recommendedName>
</protein>
<keyword evidence="3 8" id="KW-0663">Pyridoxal phosphate</keyword>
<evidence type="ECO:0000256" key="4">
    <source>
        <dbReference type="ARBA" id="ARBA00023239"/>
    </source>
</evidence>
<dbReference type="GO" id="GO:0019148">
    <property type="term" value="F:D-cysteine desulfhydrase activity"/>
    <property type="evidence" value="ECO:0007669"/>
    <property type="project" value="TreeGrafter"/>
</dbReference>
<keyword evidence="4" id="KW-0456">Lyase</keyword>
<dbReference type="EMBL" id="JXQW01000039">
    <property type="protein sequence ID" value="KIP98750.1"/>
    <property type="molecule type" value="Genomic_DNA"/>
</dbReference>
<dbReference type="InterPro" id="IPR001926">
    <property type="entry name" value="TrpB-like_PALP"/>
</dbReference>
<evidence type="ECO:0000313" key="11">
    <source>
        <dbReference type="Proteomes" id="UP000032068"/>
    </source>
</evidence>
<dbReference type="Gene3D" id="3.40.50.1100">
    <property type="match status" value="2"/>
</dbReference>
<evidence type="ECO:0000256" key="3">
    <source>
        <dbReference type="ARBA" id="ARBA00022898"/>
    </source>
</evidence>
<dbReference type="SUPFAM" id="SSF53686">
    <property type="entry name" value="Tryptophan synthase beta subunit-like PLP-dependent enzymes"/>
    <property type="match status" value="1"/>
</dbReference>
<dbReference type="InterPro" id="IPR036052">
    <property type="entry name" value="TrpB-like_PALP_sf"/>
</dbReference>
<organism evidence="10 11">
    <name type="scientific">Pseudomonas fulva</name>
    <dbReference type="NCBI Taxonomy" id="47880"/>
    <lineage>
        <taxon>Bacteria</taxon>
        <taxon>Pseudomonadati</taxon>
        <taxon>Pseudomonadota</taxon>
        <taxon>Gammaproteobacteria</taxon>
        <taxon>Pseudomonadales</taxon>
        <taxon>Pseudomonadaceae</taxon>
        <taxon>Pseudomonas</taxon>
    </lineage>
</organism>
<dbReference type="GO" id="GO:0034011">
    <property type="term" value="F:L-cysteate sulfo-lyase activity"/>
    <property type="evidence" value="ECO:0007669"/>
    <property type="project" value="UniProtKB-EC"/>
</dbReference>
<reference evidence="10 11" key="1">
    <citation type="submission" date="2014-12" db="EMBL/GenBank/DDBJ databases">
        <title>16Stimator: statistical estimation of ribosomal gene copy numbers from draft genome assemblies.</title>
        <authorList>
            <person name="Perisin M.A."/>
            <person name="Vetter M."/>
            <person name="Gilbert J.A."/>
            <person name="Bergelson J."/>
        </authorList>
    </citation>
    <scope>NUCLEOTIDE SEQUENCE [LARGE SCALE GENOMIC DNA]</scope>
    <source>
        <strain evidence="10 11">MEJ086</strain>
    </source>
</reference>
<comment type="caution">
    <text evidence="10">The sequence shown here is derived from an EMBL/GenBank/DDBJ whole genome shotgun (WGS) entry which is preliminary data.</text>
</comment>
<accession>A0A0D0IZU9</accession>
<dbReference type="EC" id="4.4.1.25" evidence="5"/>
<dbReference type="RefSeq" id="WP_042554613.1">
    <property type="nucleotide sequence ID" value="NZ_JXQW01000039.1"/>
</dbReference>
<evidence type="ECO:0000256" key="1">
    <source>
        <dbReference type="ARBA" id="ARBA00001933"/>
    </source>
</evidence>
<dbReference type="NCBIfam" id="NF003030">
    <property type="entry name" value="PRK03910.1-3"/>
    <property type="match status" value="1"/>
</dbReference>
<dbReference type="PANTHER" id="PTHR43780">
    <property type="entry name" value="1-AMINOCYCLOPROPANE-1-CARBOXYLATE DEAMINASE-RELATED"/>
    <property type="match status" value="1"/>
</dbReference>
<dbReference type="PIRSF" id="PIRSF006278">
    <property type="entry name" value="ACCD_DCysDesulf"/>
    <property type="match status" value="1"/>
</dbReference>
<dbReference type="NCBIfam" id="TIGR01275">
    <property type="entry name" value="ACC_deam_rel"/>
    <property type="match status" value="1"/>
</dbReference>
<evidence type="ECO:0000256" key="8">
    <source>
        <dbReference type="PIRSR" id="PIRSR006278-2"/>
    </source>
</evidence>
<evidence type="ECO:0000259" key="9">
    <source>
        <dbReference type="Pfam" id="PF00291"/>
    </source>
</evidence>
<dbReference type="OrthoDB" id="9801249at2"/>
<feature type="modified residue" description="N6-(pyridoxal phosphate)lysine" evidence="8">
    <location>
        <position position="51"/>
    </location>
</feature>
<dbReference type="PANTHER" id="PTHR43780:SF2">
    <property type="entry name" value="1-AMINOCYCLOPROPANE-1-CARBOXYLATE DEAMINASE-RELATED"/>
    <property type="match status" value="1"/>
</dbReference>
<dbReference type="Proteomes" id="UP000032068">
    <property type="component" value="Unassembled WGS sequence"/>
</dbReference>
<sequence length="332" mass="35600">MISEALSRFERLELVPHATPLQHLVRLSHHVGRDIYVKRDDLTLFALGGNKARKLEYLGADALAQQADTLITAGAIQSNHVRQTAALAAKLGLACVALLENPIDTQEQNYLHNGNRLLLDLFGTRVEIVDNLNEPDVMLVAKAERLRATGKHPYVIPIGGSNALGTLGYVKAGLEFAEQVNALELDSGTVVVASGSGATHAGMALALAHLLPDWRVLGITVSRPADLQRPKVLGLVQRTAELLGISVPDNLSIELWDEYYGPRYGEPNTGTLDAIRLLASSQGLLLDPVYTGKAFAGLLDGVQKGEFAEGKPIVFLHTGGAPALFAYQSLTP</sequence>
<comment type="similarity">
    <text evidence="2">Belongs to the ACC deaminase/D-cysteine desulfhydrase family.</text>
</comment>
<name>A0A0D0IZU9_9PSED</name>
<evidence type="ECO:0000256" key="6">
    <source>
        <dbReference type="ARBA" id="ARBA00068519"/>
    </source>
</evidence>
<comment type="cofactor">
    <cofactor evidence="1">
        <name>pyridoxal 5'-phosphate</name>
        <dbReference type="ChEBI" id="CHEBI:597326"/>
    </cofactor>
</comment>